<keyword evidence="6" id="KW-1185">Reference proteome</keyword>
<evidence type="ECO:0000313" key="5">
    <source>
        <dbReference type="EMBL" id="KAK3540414.1"/>
    </source>
</evidence>
<dbReference type="PROSITE" id="PS00652">
    <property type="entry name" value="TNFR_NGFR_1"/>
    <property type="match status" value="2"/>
</dbReference>
<feature type="repeat" description="TNFR-Cys" evidence="1">
    <location>
        <begin position="60"/>
        <end position="100"/>
    </location>
</feature>
<evidence type="ECO:0000259" key="4">
    <source>
        <dbReference type="PROSITE" id="PS50050"/>
    </source>
</evidence>
<dbReference type="InterPro" id="IPR001368">
    <property type="entry name" value="TNFR/NGFR_Cys_rich_reg"/>
</dbReference>
<evidence type="ECO:0000256" key="2">
    <source>
        <dbReference type="SAM" id="MobiDB-lite"/>
    </source>
</evidence>
<dbReference type="GO" id="GO:0002720">
    <property type="term" value="P:positive regulation of cytokine production involved in immune response"/>
    <property type="evidence" value="ECO:0007669"/>
    <property type="project" value="TreeGrafter"/>
</dbReference>
<feature type="region of interest" description="Disordered" evidence="2">
    <location>
        <begin position="142"/>
        <end position="162"/>
    </location>
</feature>
<dbReference type="GO" id="GO:0050829">
    <property type="term" value="P:defense response to Gram-negative bacterium"/>
    <property type="evidence" value="ECO:0007669"/>
    <property type="project" value="TreeGrafter"/>
</dbReference>
<dbReference type="AlphaFoldDB" id="A0AAE0R4G1"/>
<dbReference type="GO" id="GO:2000406">
    <property type="term" value="P:positive regulation of T cell migration"/>
    <property type="evidence" value="ECO:0007669"/>
    <property type="project" value="TreeGrafter"/>
</dbReference>
<dbReference type="GO" id="GO:0009897">
    <property type="term" value="C:external side of plasma membrane"/>
    <property type="evidence" value="ECO:0007669"/>
    <property type="project" value="TreeGrafter"/>
</dbReference>
<dbReference type="Gene3D" id="2.10.50.10">
    <property type="entry name" value="Tumor Necrosis Factor Receptor, subunit A, domain 2"/>
    <property type="match status" value="2"/>
</dbReference>
<feature type="disulfide bond" evidence="1">
    <location>
        <begin position="79"/>
        <end position="92"/>
    </location>
</feature>
<feature type="domain" description="TNFR-Cys" evidence="4">
    <location>
        <begin position="60"/>
        <end position="100"/>
    </location>
</feature>
<dbReference type="GO" id="GO:0046642">
    <property type="term" value="P:negative regulation of alpha-beta T cell proliferation"/>
    <property type="evidence" value="ECO:0007669"/>
    <property type="project" value="TreeGrafter"/>
</dbReference>
<dbReference type="PANTHER" id="PTHR46838:SF1">
    <property type="entry name" value="TUMOR NECROSIS FACTOR RECEPTOR SUPERFAMILY MEMBER 14"/>
    <property type="match status" value="1"/>
</dbReference>
<dbReference type="Pfam" id="PF00020">
    <property type="entry name" value="TNFR_c6"/>
    <property type="match status" value="1"/>
</dbReference>
<name>A0AAE0R4G1_9TELE</name>
<evidence type="ECO:0000313" key="6">
    <source>
        <dbReference type="Proteomes" id="UP001274896"/>
    </source>
</evidence>
<accession>A0AAE0R4G1</accession>
<dbReference type="SMART" id="SM00208">
    <property type="entry name" value="TNFR"/>
    <property type="match status" value="2"/>
</dbReference>
<dbReference type="GO" id="GO:0050830">
    <property type="term" value="P:defense response to Gram-positive bacterium"/>
    <property type="evidence" value="ECO:0007669"/>
    <property type="project" value="TreeGrafter"/>
</dbReference>
<evidence type="ECO:0000256" key="3">
    <source>
        <dbReference type="SAM" id="SignalP"/>
    </source>
</evidence>
<organism evidence="5 6">
    <name type="scientific">Hemibagrus guttatus</name>
    <dbReference type="NCBI Taxonomy" id="175788"/>
    <lineage>
        <taxon>Eukaryota</taxon>
        <taxon>Metazoa</taxon>
        <taxon>Chordata</taxon>
        <taxon>Craniata</taxon>
        <taxon>Vertebrata</taxon>
        <taxon>Euteleostomi</taxon>
        <taxon>Actinopterygii</taxon>
        <taxon>Neopterygii</taxon>
        <taxon>Teleostei</taxon>
        <taxon>Ostariophysi</taxon>
        <taxon>Siluriformes</taxon>
        <taxon>Bagridae</taxon>
        <taxon>Hemibagrus</taxon>
    </lineage>
</organism>
<dbReference type="PANTHER" id="PTHR46838">
    <property type="entry name" value="TUMOR NECROSIS FACTOR RECEPTOR SUPERFAMILY MEMBER 14"/>
    <property type="match status" value="1"/>
</dbReference>
<feature type="chain" id="PRO_5042043936" description="TNFR-Cys domain-containing protein" evidence="3">
    <location>
        <begin position="22"/>
        <end position="162"/>
    </location>
</feature>
<dbReference type="EMBL" id="JAUCMX010000007">
    <property type="protein sequence ID" value="KAK3540414.1"/>
    <property type="molecule type" value="Genomic_DNA"/>
</dbReference>
<keyword evidence="1" id="KW-1015">Disulfide bond</keyword>
<dbReference type="SUPFAM" id="SSF57586">
    <property type="entry name" value="TNF receptor-like"/>
    <property type="match status" value="2"/>
</dbReference>
<evidence type="ECO:0000256" key="1">
    <source>
        <dbReference type="PROSITE-ProRule" id="PRU00206"/>
    </source>
</evidence>
<proteinExistence type="predicted"/>
<feature type="signal peptide" evidence="3">
    <location>
        <begin position="1"/>
        <end position="21"/>
    </location>
</feature>
<dbReference type="Proteomes" id="UP001274896">
    <property type="component" value="Unassembled WGS sequence"/>
</dbReference>
<reference evidence="5" key="1">
    <citation type="submission" date="2023-06" db="EMBL/GenBank/DDBJ databases">
        <title>Male Hemibagrus guttatus genome.</title>
        <authorList>
            <person name="Bian C."/>
        </authorList>
    </citation>
    <scope>NUCLEOTIDE SEQUENCE</scope>
    <source>
        <strain evidence="5">Male_cb2023</strain>
        <tissue evidence="5">Muscle</tissue>
    </source>
</reference>
<sequence length="162" mass="17810">MKSAFLTRLYIFDICAALTYGSKCGQTEYLSAAGVCCAICAIGSVVLKDCHGDYSTTCKPCSKGTFMNVPSGFNSCFQCKVCENGLYISEDCTTMKDTVCEVLDGYYCMNYSDDKRHCLLVMKHSECKPGERIQTRGCRTLNSPVEETHPHTSQCAPSTSHL</sequence>
<comment type="caution">
    <text evidence="5">The sequence shown here is derived from an EMBL/GenBank/DDBJ whole genome shotgun (WGS) entry which is preliminary data.</text>
</comment>
<feature type="disulfide bond" evidence="1">
    <location>
        <begin position="82"/>
        <end position="100"/>
    </location>
</feature>
<dbReference type="PROSITE" id="PS50050">
    <property type="entry name" value="TNFR_NGFR_2"/>
    <property type="match status" value="1"/>
</dbReference>
<feature type="disulfide bond" evidence="1">
    <location>
        <begin position="61"/>
        <end position="76"/>
    </location>
</feature>
<gene>
    <name evidence="5" type="ORF">QTP70_030964</name>
</gene>
<keyword evidence="3" id="KW-0732">Signal</keyword>
<protein>
    <recommendedName>
        <fullName evidence="4">TNFR-Cys domain-containing protein</fullName>
    </recommendedName>
</protein>